<dbReference type="Proteomes" id="UP000324800">
    <property type="component" value="Unassembled WGS sequence"/>
</dbReference>
<proteinExistence type="predicted"/>
<evidence type="ECO:0000313" key="1">
    <source>
        <dbReference type="EMBL" id="KAA6323454.1"/>
    </source>
</evidence>
<dbReference type="EMBL" id="SNRW01044641">
    <property type="protein sequence ID" value="KAA6323454.1"/>
    <property type="molecule type" value="Genomic_DNA"/>
</dbReference>
<dbReference type="OrthoDB" id="10621408at2759"/>
<accession>A0A5J4QR15</accession>
<name>A0A5J4QR15_9EUKA</name>
<evidence type="ECO:0000313" key="2">
    <source>
        <dbReference type="Proteomes" id="UP000324800"/>
    </source>
</evidence>
<dbReference type="AlphaFoldDB" id="A0A5J4QR15"/>
<organism evidence="1 2">
    <name type="scientific">Streblomastix strix</name>
    <dbReference type="NCBI Taxonomy" id="222440"/>
    <lineage>
        <taxon>Eukaryota</taxon>
        <taxon>Metamonada</taxon>
        <taxon>Preaxostyla</taxon>
        <taxon>Oxymonadida</taxon>
        <taxon>Streblomastigidae</taxon>
        <taxon>Streblomastix</taxon>
    </lineage>
</organism>
<comment type="caution">
    <text evidence="1">The sequence shown here is derived from an EMBL/GenBank/DDBJ whole genome shotgun (WGS) entry which is preliminary data.</text>
</comment>
<protein>
    <submittedName>
        <fullName evidence="1">Uncharacterized protein</fullName>
    </submittedName>
</protein>
<gene>
    <name evidence="1" type="ORF">EZS28_054313</name>
</gene>
<sequence>MSGIIKSLEFNPLNKRYGVVVFTCVTPYNEEYQAKTLRQAVLPESRVKDKDSDMNLILNDGKSAKLLANQQFAKLCSKGKSLKLKEINVVCVKTPQENNYVA</sequence>
<reference evidence="1 2" key="1">
    <citation type="submission" date="2019-03" db="EMBL/GenBank/DDBJ databases">
        <title>Single cell metagenomics reveals metabolic interactions within the superorganism composed of flagellate Streblomastix strix and complex community of Bacteroidetes bacteria on its surface.</title>
        <authorList>
            <person name="Treitli S.C."/>
            <person name="Kolisko M."/>
            <person name="Husnik F."/>
            <person name="Keeling P."/>
            <person name="Hampl V."/>
        </authorList>
    </citation>
    <scope>NUCLEOTIDE SEQUENCE [LARGE SCALE GENOMIC DNA]</scope>
    <source>
        <strain evidence="1">ST1C</strain>
    </source>
</reference>